<proteinExistence type="inferred from homology"/>
<comment type="similarity">
    <text evidence="1 2">Belongs to the short-chain dehydrogenases/reductases (SDR) family.</text>
</comment>
<dbReference type="PANTHER" id="PTHR42879:SF2">
    <property type="entry name" value="3-OXOACYL-[ACYL-CARRIER-PROTEIN] REDUCTASE FABG"/>
    <property type="match status" value="1"/>
</dbReference>
<dbReference type="EMBL" id="CP036274">
    <property type="protein sequence ID" value="QDU25367.1"/>
    <property type="molecule type" value="Genomic_DNA"/>
</dbReference>
<dbReference type="PRINTS" id="PR00081">
    <property type="entry name" value="GDHRDH"/>
</dbReference>
<accession>A0A517Y555</accession>
<dbReference type="Pfam" id="PF00106">
    <property type="entry name" value="adh_short"/>
    <property type="match status" value="1"/>
</dbReference>
<dbReference type="FunFam" id="3.40.50.720:FF:000084">
    <property type="entry name" value="Short-chain dehydrogenase reductase"/>
    <property type="match status" value="1"/>
</dbReference>
<dbReference type="Gene3D" id="3.40.50.720">
    <property type="entry name" value="NAD(P)-binding Rossmann-like Domain"/>
    <property type="match status" value="1"/>
</dbReference>
<evidence type="ECO:0000313" key="3">
    <source>
        <dbReference type="EMBL" id="QDU25367.1"/>
    </source>
</evidence>
<gene>
    <name evidence="3" type="primary">actIII_1</name>
    <name evidence="3" type="ORF">ETAA8_04330</name>
</gene>
<dbReference type="InterPro" id="IPR002347">
    <property type="entry name" value="SDR_fam"/>
</dbReference>
<keyword evidence="4" id="KW-1185">Reference proteome</keyword>
<reference evidence="3 4" key="1">
    <citation type="submission" date="2019-02" db="EMBL/GenBank/DDBJ databases">
        <title>Deep-cultivation of Planctomycetes and their phenomic and genomic characterization uncovers novel biology.</title>
        <authorList>
            <person name="Wiegand S."/>
            <person name="Jogler M."/>
            <person name="Boedeker C."/>
            <person name="Pinto D."/>
            <person name="Vollmers J."/>
            <person name="Rivas-Marin E."/>
            <person name="Kohn T."/>
            <person name="Peeters S.H."/>
            <person name="Heuer A."/>
            <person name="Rast P."/>
            <person name="Oberbeckmann S."/>
            <person name="Bunk B."/>
            <person name="Jeske O."/>
            <person name="Meyerdierks A."/>
            <person name="Storesund J.E."/>
            <person name="Kallscheuer N."/>
            <person name="Luecker S."/>
            <person name="Lage O.M."/>
            <person name="Pohl T."/>
            <person name="Merkel B.J."/>
            <person name="Hornburger P."/>
            <person name="Mueller R.-W."/>
            <person name="Bruemmer F."/>
            <person name="Labrenz M."/>
            <person name="Spormann A.M."/>
            <person name="Op den Camp H."/>
            <person name="Overmann J."/>
            <person name="Amann R."/>
            <person name="Jetten M.S.M."/>
            <person name="Mascher T."/>
            <person name="Medema M.H."/>
            <person name="Devos D.P."/>
            <person name="Kaster A.-K."/>
            <person name="Ovreas L."/>
            <person name="Rohde M."/>
            <person name="Galperin M.Y."/>
            <person name="Jogler C."/>
        </authorList>
    </citation>
    <scope>NUCLEOTIDE SEQUENCE [LARGE SCALE GENOMIC DNA]</scope>
    <source>
        <strain evidence="3 4">ETA_A8</strain>
    </source>
</reference>
<dbReference type="CDD" id="cd05233">
    <property type="entry name" value="SDR_c"/>
    <property type="match status" value="1"/>
</dbReference>
<evidence type="ECO:0000256" key="2">
    <source>
        <dbReference type="RuleBase" id="RU000363"/>
    </source>
</evidence>
<organism evidence="3 4">
    <name type="scientific">Anatilimnocola aggregata</name>
    <dbReference type="NCBI Taxonomy" id="2528021"/>
    <lineage>
        <taxon>Bacteria</taxon>
        <taxon>Pseudomonadati</taxon>
        <taxon>Planctomycetota</taxon>
        <taxon>Planctomycetia</taxon>
        <taxon>Pirellulales</taxon>
        <taxon>Pirellulaceae</taxon>
        <taxon>Anatilimnocola</taxon>
    </lineage>
</organism>
<evidence type="ECO:0000256" key="1">
    <source>
        <dbReference type="ARBA" id="ARBA00006484"/>
    </source>
</evidence>
<dbReference type="PANTHER" id="PTHR42879">
    <property type="entry name" value="3-OXOACYL-(ACYL-CARRIER-PROTEIN) REDUCTASE"/>
    <property type="match status" value="1"/>
</dbReference>
<dbReference type="InterPro" id="IPR050259">
    <property type="entry name" value="SDR"/>
</dbReference>
<sequence length="259" mass="26843">MLLKDQVCLVTGAGRGIGRSIAVSFAREGAKVAITARSAGELAETAAEIKSLGASALSITADLEDATAPAKIVQQVRAAWGPVQVLVNNAGIGSSADPQPVVSFDDAFWERTLRINLTAPYLLCKQVLPEMQRARAGRIIMVASINGKIGALHGAAYTASKHGVLGLMRTLAMEVVQEGITVNAICPGPVHTAMNDKRIAYDAARRGVSVEQIVAGTTPMGRRLEPDEIAPLAVYLASAGSSGMTGQAINIDGGVLMTG</sequence>
<dbReference type="RefSeq" id="WP_145084196.1">
    <property type="nucleotide sequence ID" value="NZ_CP036274.1"/>
</dbReference>
<dbReference type="EC" id="1.3.1.-" evidence="3"/>
<name>A0A517Y555_9BACT</name>
<evidence type="ECO:0000313" key="4">
    <source>
        <dbReference type="Proteomes" id="UP000315017"/>
    </source>
</evidence>
<dbReference type="InterPro" id="IPR036291">
    <property type="entry name" value="NAD(P)-bd_dom_sf"/>
</dbReference>
<dbReference type="GO" id="GO:0016491">
    <property type="term" value="F:oxidoreductase activity"/>
    <property type="evidence" value="ECO:0007669"/>
    <property type="project" value="UniProtKB-KW"/>
</dbReference>
<dbReference type="PROSITE" id="PS00061">
    <property type="entry name" value="ADH_SHORT"/>
    <property type="match status" value="1"/>
</dbReference>
<keyword evidence="3" id="KW-0560">Oxidoreductase</keyword>
<dbReference type="OrthoDB" id="9803333at2"/>
<protein>
    <submittedName>
        <fullName evidence="3">Ketoacyl reductase</fullName>
        <ecNumber evidence="3">1.3.1.-</ecNumber>
    </submittedName>
</protein>
<dbReference type="InterPro" id="IPR020904">
    <property type="entry name" value="Sc_DH/Rdtase_CS"/>
</dbReference>
<dbReference type="PRINTS" id="PR00080">
    <property type="entry name" value="SDRFAMILY"/>
</dbReference>
<dbReference type="GO" id="GO:0032787">
    <property type="term" value="P:monocarboxylic acid metabolic process"/>
    <property type="evidence" value="ECO:0007669"/>
    <property type="project" value="UniProtKB-ARBA"/>
</dbReference>
<dbReference type="SUPFAM" id="SSF51735">
    <property type="entry name" value="NAD(P)-binding Rossmann-fold domains"/>
    <property type="match status" value="1"/>
</dbReference>
<dbReference type="AlphaFoldDB" id="A0A517Y555"/>
<dbReference type="Proteomes" id="UP000315017">
    <property type="component" value="Chromosome"/>
</dbReference>
<dbReference type="KEGG" id="aagg:ETAA8_04330"/>